<name>A0ABW0ZIM6_9ACTN</name>
<feature type="transmembrane region" description="Helical" evidence="1">
    <location>
        <begin position="123"/>
        <end position="145"/>
    </location>
</feature>
<proteinExistence type="predicted"/>
<feature type="transmembrane region" description="Helical" evidence="1">
    <location>
        <begin position="448"/>
        <end position="471"/>
    </location>
</feature>
<sequence length="476" mass="51191">MSSSYPVAVRATLQPDLSRWLWTVKWAAVLPHYVILVFLWAAYVVLTAVALGAILVSGRYPRAIFEFNVGVLRWTWRVAYYAYGGLGTDQYPPFTLESRPDYPADLEVTYPERLSRGLALVKWWLLATPHYLVVGLLLGGGWYAASEGVPFVRGLGLIEILVIVAGVVLLVTGSYPRPVFDLVLGLNRWVIRVVTYASLMTDTYPPFRLDQGSDEPGGLALDRSRMGVTAGADAGVQSVPTTSPEYSHQPPPSPHWGAGRVFTVVVASLAILVAALLLLGGLALRLVDSTARDADGFLTGVAVGARSEGHAVVSEDIEIQLPARYSELPDRLVGEVKIEARADGHEVFIGVAESEDLRTYLDNVRYSAVREVIEGREVWYVEHRGTARPVAPGTVDIWVESVQGRGRQALVVDPNPGEWAVAVMRADGAAPVDVDVRVGASVPWVGEVALALLACGVLAGAAGAVGLRAALRPKSG</sequence>
<evidence type="ECO:0000256" key="1">
    <source>
        <dbReference type="SAM" id="Phobius"/>
    </source>
</evidence>
<dbReference type="Proteomes" id="UP001596072">
    <property type="component" value="Unassembled WGS sequence"/>
</dbReference>
<gene>
    <name evidence="2" type="ORF">ACFPQB_18235</name>
</gene>
<dbReference type="EMBL" id="JBHSNS010000011">
    <property type="protein sequence ID" value="MFC5730866.1"/>
    <property type="molecule type" value="Genomic_DNA"/>
</dbReference>
<dbReference type="InterPro" id="IPR025498">
    <property type="entry name" value="DUF4389"/>
</dbReference>
<keyword evidence="1" id="KW-0472">Membrane</keyword>
<comment type="caution">
    <text evidence="2">The sequence shown here is derived from an EMBL/GenBank/DDBJ whole genome shotgun (WGS) entry which is preliminary data.</text>
</comment>
<evidence type="ECO:0000313" key="2">
    <source>
        <dbReference type="EMBL" id="MFC5730866.1"/>
    </source>
</evidence>
<dbReference type="Pfam" id="PF14333">
    <property type="entry name" value="DUF4389"/>
    <property type="match status" value="2"/>
</dbReference>
<keyword evidence="1" id="KW-0812">Transmembrane</keyword>
<feature type="transmembrane region" description="Helical" evidence="1">
    <location>
        <begin position="151"/>
        <end position="172"/>
    </location>
</feature>
<feature type="transmembrane region" description="Helical" evidence="1">
    <location>
        <begin position="33"/>
        <end position="56"/>
    </location>
</feature>
<keyword evidence="3" id="KW-1185">Reference proteome</keyword>
<evidence type="ECO:0000313" key="3">
    <source>
        <dbReference type="Proteomes" id="UP001596072"/>
    </source>
</evidence>
<organism evidence="2 3">
    <name type="scientific">Nocardioides vastitatis</name>
    <dbReference type="NCBI Taxonomy" id="2568655"/>
    <lineage>
        <taxon>Bacteria</taxon>
        <taxon>Bacillati</taxon>
        <taxon>Actinomycetota</taxon>
        <taxon>Actinomycetes</taxon>
        <taxon>Propionibacteriales</taxon>
        <taxon>Nocardioidaceae</taxon>
        <taxon>Nocardioides</taxon>
    </lineage>
</organism>
<accession>A0ABW0ZIM6</accession>
<protein>
    <submittedName>
        <fullName evidence="2">DUF4389 domain-containing protein</fullName>
    </submittedName>
</protein>
<reference evidence="3" key="1">
    <citation type="journal article" date="2019" name="Int. J. Syst. Evol. Microbiol.">
        <title>The Global Catalogue of Microorganisms (GCM) 10K type strain sequencing project: providing services to taxonomists for standard genome sequencing and annotation.</title>
        <authorList>
            <consortium name="The Broad Institute Genomics Platform"/>
            <consortium name="The Broad Institute Genome Sequencing Center for Infectious Disease"/>
            <person name="Wu L."/>
            <person name="Ma J."/>
        </authorList>
    </citation>
    <scope>NUCLEOTIDE SEQUENCE [LARGE SCALE GENOMIC DNA]</scope>
    <source>
        <strain evidence="3">YIM 94188</strain>
    </source>
</reference>
<feature type="transmembrane region" description="Helical" evidence="1">
    <location>
        <begin position="261"/>
        <end position="284"/>
    </location>
</feature>
<keyword evidence="1" id="KW-1133">Transmembrane helix</keyword>
<dbReference type="RefSeq" id="WP_136432153.1">
    <property type="nucleotide sequence ID" value="NZ_JBHSNS010000011.1"/>
</dbReference>